<organism evidence="1 2">
    <name type="scientific">Sclerotinia trifoliorum</name>
    <dbReference type="NCBI Taxonomy" id="28548"/>
    <lineage>
        <taxon>Eukaryota</taxon>
        <taxon>Fungi</taxon>
        <taxon>Dikarya</taxon>
        <taxon>Ascomycota</taxon>
        <taxon>Pezizomycotina</taxon>
        <taxon>Leotiomycetes</taxon>
        <taxon>Helotiales</taxon>
        <taxon>Sclerotiniaceae</taxon>
        <taxon>Sclerotinia</taxon>
    </lineage>
</organism>
<keyword evidence="2" id="KW-1185">Reference proteome</keyword>
<reference evidence="1" key="1">
    <citation type="submission" date="2020-10" db="EMBL/GenBank/DDBJ databases">
        <authorList>
            <person name="Kusch S."/>
        </authorList>
    </citation>
    <scope>NUCLEOTIDE SEQUENCE</scope>
    <source>
        <strain evidence="1">SwB9</strain>
    </source>
</reference>
<name>A0A8H2VN44_9HELO</name>
<dbReference type="EMBL" id="CAJHIA010000003">
    <property type="protein sequence ID" value="CAD6441218.1"/>
    <property type="molecule type" value="Genomic_DNA"/>
</dbReference>
<sequence>MKLRRWKNKRLGAITGRHFDELPDSRLQEDAKAKPCNLKIEKGVNAVLSGVEGGIESAHLEISLDCVHDVEAYLENLSRLTRLGKYNDARDLYESCPPTLKDHPELYIDFFDTLLKQGAYETLVDLMANNDLSQLKGLSKYGFFPNHYAQSIVMSSSSAWHHLYINLLSANRIWDMRDIFHALCSRYGIGDTIKLFTPRRQLCSDSVRTERFIEKFVAAWTHNFHGDESTELAILDILVTLSLQLLSHGSQTDVVVKRIISKATAYANQCALSISLNNPENVQTSPYLRWILANERLAREPPTNSDLHPIPDYKYLKQSHGVLVWTCNLPIYVPLDPREGGHPTWETQSRITPDNLLKLGLNASRRNGDYRLGAQFLEEIFYTSDSLLEVLSELSRLQKDVQGDRISYLRTCLTKYLLAVDTTAMEMISDELRAFDEELYSSDSKALMVDPITD</sequence>
<proteinExistence type="predicted"/>
<dbReference type="Proteomes" id="UP000624404">
    <property type="component" value="Unassembled WGS sequence"/>
</dbReference>
<evidence type="ECO:0000313" key="2">
    <source>
        <dbReference type="Proteomes" id="UP000624404"/>
    </source>
</evidence>
<evidence type="ECO:0000313" key="1">
    <source>
        <dbReference type="EMBL" id="CAD6441218.1"/>
    </source>
</evidence>
<accession>A0A8H2VN44</accession>
<protein>
    <submittedName>
        <fullName evidence="1">10a16c00-4435-48b4-a16b-e76d2bb46329-CDS</fullName>
    </submittedName>
</protein>
<dbReference type="OrthoDB" id="4838614at2759"/>
<dbReference type="AlphaFoldDB" id="A0A8H2VN44"/>
<comment type="caution">
    <text evidence="1">The sequence shown here is derived from an EMBL/GenBank/DDBJ whole genome shotgun (WGS) entry which is preliminary data.</text>
</comment>
<gene>
    <name evidence="1" type="ORF">SCLTRI_LOCUS1007</name>
</gene>